<gene>
    <name evidence="1" type="ORF">LIER_38388</name>
</gene>
<evidence type="ECO:0000313" key="1">
    <source>
        <dbReference type="EMBL" id="GAA0157029.1"/>
    </source>
</evidence>
<name>A0AAV3PZZ1_LITER</name>
<organism evidence="1 2">
    <name type="scientific">Lithospermum erythrorhizon</name>
    <name type="common">Purple gromwell</name>
    <name type="synonym">Lithospermum officinale var. erythrorhizon</name>
    <dbReference type="NCBI Taxonomy" id="34254"/>
    <lineage>
        <taxon>Eukaryota</taxon>
        <taxon>Viridiplantae</taxon>
        <taxon>Streptophyta</taxon>
        <taxon>Embryophyta</taxon>
        <taxon>Tracheophyta</taxon>
        <taxon>Spermatophyta</taxon>
        <taxon>Magnoliopsida</taxon>
        <taxon>eudicotyledons</taxon>
        <taxon>Gunneridae</taxon>
        <taxon>Pentapetalae</taxon>
        <taxon>asterids</taxon>
        <taxon>lamiids</taxon>
        <taxon>Boraginales</taxon>
        <taxon>Boraginaceae</taxon>
        <taxon>Boraginoideae</taxon>
        <taxon>Lithospermeae</taxon>
        <taxon>Lithospermum</taxon>
    </lineage>
</organism>
<dbReference type="AlphaFoldDB" id="A0AAV3PZZ1"/>
<reference evidence="1 2" key="1">
    <citation type="submission" date="2024-01" db="EMBL/GenBank/DDBJ databases">
        <title>The complete chloroplast genome sequence of Lithospermum erythrorhizon: insights into the phylogenetic relationship among Boraginaceae species and the maternal lineages of purple gromwells.</title>
        <authorList>
            <person name="Okada T."/>
            <person name="Watanabe K."/>
        </authorList>
    </citation>
    <scope>NUCLEOTIDE SEQUENCE [LARGE SCALE GENOMIC DNA]</scope>
</reference>
<accession>A0AAV3PZZ1</accession>
<evidence type="ECO:0008006" key="3">
    <source>
        <dbReference type="Google" id="ProtNLM"/>
    </source>
</evidence>
<comment type="caution">
    <text evidence="1">The sequence shown here is derived from an EMBL/GenBank/DDBJ whole genome shotgun (WGS) entry which is preliminary data.</text>
</comment>
<dbReference type="EMBL" id="BAABME010019387">
    <property type="protein sequence ID" value="GAA0157029.1"/>
    <property type="molecule type" value="Genomic_DNA"/>
</dbReference>
<dbReference type="Proteomes" id="UP001454036">
    <property type="component" value="Unassembled WGS sequence"/>
</dbReference>
<keyword evidence="2" id="KW-1185">Reference proteome</keyword>
<protein>
    <recommendedName>
        <fullName evidence="3">Reverse transcriptase</fullName>
    </recommendedName>
</protein>
<evidence type="ECO:0000313" key="2">
    <source>
        <dbReference type="Proteomes" id="UP001454036"/>
    </source>
</evidence>
<proteinExistence type="predicted"/>
<sequence>MVKKSITMEEADMLSRSISVVEIEEAMSNINWKKLQDLMALLLNSTKMLGPLKGGKARCALKIDNRKAHDTVDWDFLWKVMATLKYPIIFINLIRACVSTTWFSISRNGILQGHFKSSRGWRQVTHFDPISVLLLRNVSLSC</sequence>